<dbReference type="OrthoDB" id="345021at2"/>
<accession>A0A0F0LVB9</accession>
<dbReference type="InterPro" id="IPR011707">
    <property type="entry name" value="Cu-oxidase-like_N"/>
</dbReference>
<dbReference type="PROSITE" id="PS51318">
    <property type="entry name" value="TAT"/>
    <property type="match status" value="1"/>
</dbReference>
<dbReference type="PROSITE" id="PS00080">
    <property type="entry name" value="MULTICOPPER_OXIDASE2"/>
    <property type="match status" value="1"/>
</dbReference>
<feature type="domain" description="Plastocyanin-like" evidence="7">
    <location>
        <begin position="81"/>
        <end position="182"/>
    </location>
</feature>
<keyword evidence="1" id="KW-0479">Metal-binding</keyword>
<dbReference type="InterPro" id="IPR001117">
    <property type="entry name" value="Cu-oxidase_2nd"/>
</dbReference>
<protein>
    <submittedName>
        <fullName evidence="8">Copper resistance protein A</fullName>
    </submittedName>
</protein>
<keyword evidence="3" id="KW-0186">Copper</keyword>
<evidence type="ECO:0000256" key="4">
    <source>
        <dbReference type="SAM" id="SignalP"/>
    </source>
</evidence>
<dbReference type="Pfam" id="PF07731">
    <property type="entry name" value="Cu-oxidase_2"/>
    <property type="match status" value="1"/>
</dbReference>
<dbReference type="Pfam" id="PF07732">
    <property type="entry name" value="Cu-oxidase_3"/>
    <property type="match status" value="1"/>
</dbReference>
<evidence type="ECO:0000259" key="7">
    <source>
        <dbReference type="Pfam" id="PF07732"/>
    </source>
</evidence>
<feature type="domain" description="Plastocyanin-like" evidence="5">
    <location>
        <begin position="253"/>
        <end position="354"/>
    </location>
</feature>
<evidence type="ECO:0000256" key="1">
    <source>
        <dbReference type="ARBA" id="ARBA00022723"/>
    </source>
</evidence>
<dbReference type="InterPro" id="IPR002355">
    <property type="entry name" value="Cu_oxidase_Cu_BS"/>
</dbReference>
<evidence type="ECO:0000259" key="6">
    <source>
        <dbReference type="Pfam" id="PF07731"/>
    </source>
</evidence>
<feature type="domain" description="Plastocyanin-like" evidence="6">
    <location>
        <begin position="391"/>
        <end position="505"/>
    </location>
</feature>
<dbReference type="CDD" id="cd13896">
    <property type="entry name" value="CuRO_3_CopA"/>
    <property type="match status" value="1"/>
</dbReference>
<dbReference type="Gene3D" id="2.60.40.420">
    <property type="entry name" value="Cupredoxins - blue copper proteins"/>
    <property type="match status" value="3"/>
</dbReference>
<keyword evidence="9" id="KW-1185">Reference proteome</keyword>
<name>A0A0F0LVB9_9MICO</name>
<dbReference type="AlphaFoldDB" id="A0A0F0LVB9"/>
<comment type="caution">
    <text evidence="8">The sequence shown here is derived from an EMBL/GenBank/DDBJ whole genome shotgun (WGS) entry which is preliminary data.</text>
</comment>
<sequence>MPDRPLSPTPSSPMLLTRRGVLGLGLGAVAAAVLASCTPAPQWVTPTGAAVSGTEKNRGGTGRVTTVDLTAAPTTLDLAGTAAATWAFGGIPAPVIRLTAGDTLKATVRNQLDADTSVHWHGLALRNDMDGVPPVTQAPIAPGGQFAYEFVTPHPGTYWFHPHVGPQLDHGLYGALIIDDPDEKVTWDDEWVLILDDWLDGVTATPDQVLTDLSKGMGDMGGMGDMFMRMGNLLMGATSDLLGGDAGDVYYPHYLINGKPKADPAQFTGTPGARVRIRVINAGSDTAFRFAIGGHTLTITHTDGFPVDPVEVDSVLIGMGERYDLQVTLDDGVFPVVADAEGKQDRAFALVRTAAGTAPASDVPVAELGTGRVGTAAGLSATASVTLHQASPDRVVHLALTGGMEAYDWGINGRRFDMNDPLRDAHAVSMGERVQLRIRNDTEMWHPFHLHGHTYQHANGGPRKDTSIILPGQTLTVDFDADNPGQWVAHCHNIYHAETGMTTVLGYQS</sequence>
<feature type="signal peptide" evidence="4">
    <location>
        <begin position="1"/>
        <end position="35"/>
    </location>
</feature>
<dbReference type="InterPro" id="IPR034279">
    <property type="entry name" value="CuRO_3_CopA"/>
</dbReference>
<dbReference type="CDD" id="cd13870">
    <property type="entry name" value="CuRO_2_CopA_like_1"/>
    <property type="match status" value="1"/>
</dbReference>
<dbReference type="InterPro" id="IPR045087">
    <property type="entry name" value="Cu-oxidase_fam"/>
</dbReference>
<dbReference type="STRING" id="400772.RR49_01125"/>
<dbReference type="GO" id="GO:0005507">
    <property type="term" value="F:copper ion binding"/>
    <property type="evidence" value="ECO:0007669"/>
    <property type="project" value="InterPro"/>
</dbReference>
<dbReference type="Pfam" id="PF00394">
    <property type="entry name" value="Cu-oxidase"/>
    <property type="match status" value="1"/>
</dbReference>
<feature type="chain" id="PRO_5039208185" evidence="4">
    <location>
        <begin position="36"/>
        <end position="509"/>
    </location>
</feature>
<evidence type="ECO:0000259" key="5">
    <source>
        <dbReference type="Pfam" id="PF00394"/>
    </source>
</evidence>
<dbReference type="SUPFAM" id="SSF49503">
    <property type="entry name" value="Cupredoxins"/>
    <property type="match status" value="3"/>
</dbReference>
<dbReference type="PANTHER" id="PTHR11709:SF394">
    <property type="entry name" value="FI03373P-RELATED"/>
    <property type="match status" value="1"/>
</dbReference>
<dbReference type="EMBL" id="JYIY01000068">
    <property type="protein sequence ID" value="KJL37237.1"/>
    <property type="molecule type" value="Genomic_DNA"/>
</dbReference>
<dbReference type="InterPro" id="IPR006311">
    <property type="entry name" value="TAT_signal"/>
</dbReference>
<evidence type="ECO:0000256" key="2">
    <source>
        <dbReference type="ARBA" id="ARBA00023002"/>
    </source>
</evidence>
<dbReference type="Proteomes" id="UP000033451">
    <property type="component" value="Unassembled WGS sequence"/>
</dbReference>
<dbReference type="CDD" id="cd13861">
    <property type="entry name" value="CuRO_1_CumA_like"/>
    <property type="match status" value="1"/>
</dbReference>
<dbReference type="GO" id="GO:0016491">
    <property type="term" value="F:oxidoreductase activity"/>
    <property type="evidence" value="ECO:0007669"/>
    <property type="project" value="UniProtKB-KW"/>
</dbReference>
<evidence type="ECO:0000313" key="8">
    <source>
        <dbReference type="EMBL" id="KJL37237.1"/>
    </source>
</evidence>
<organism evidence="8 9">
    <name type="scientific">Microbacterium ginsengisoli</name>
    <dbReference type="NCBI Taxonomy" id="400772"/>
    <lineage>
        <taxon>Bacteria</taxon>
        <taxon>Bacillati</taxon>
        <taxon>Actinomycetota</taxon>
        <taxon>Actinomycetes</taxon>
        <taxon>Micrococcales</taxon>
        <taxon>Microbacteriaceae</taxon>
        <taxon>Microbacterium</taxon>
    </lineage>
</organism>
<reference evidence="8 9" key="1">
    <citation type="submission" date="2015-02" db="EMBL/GenBank/DDBJ databases">
        <title>Draft genome sequences of ten Microbacterium spp. with emphasis on heavy metal contaminated environments.</title>
        <authorList>
            <person name="Corretto E."/>
        </authorList>
    </citation>
    <scope>NUCLEOTIDE SEQUENCE [LARGE SCALE GENOMIC DNA]</scope>
    <source>
        <strain evidence="8 9">DSM 18659</strain>
    </source>
</reference>
<dbReference type="InterPro" id="IPR008972">
    <property type="entry name" value="Cupredoxin"/>
</dbReference>
<keyword evidence="4" id="KW-0732">Signal</keyword>
<dbReference type="RefSeq" id="WP_048809213.1">
    <property type="nucleotide sequence ID" value="NZ_JYIY01000068.1"/>
</dbReference>
<proteinExistence type="predicted"/>
<evidence type="ECO:0000256" key="3">
    <source>
        <dbReference type="ARBA" id="ARBA00023008"/>
    </source>
</evidence>
<evidence type="ECO:0000313" key="9">
    <source>
        <dbReference type="Proteomes" id="UP000033451"/>
    </source>
</evidence>
<dbReference type="InterPro" id="IPR011706">
    <property type="entry name" value="Cu-oxidase_C"/>
</dbReference>
<gene>
    <name evidence="8" type="primary">copA_2</name>
    <name evidence="8" type="ORF">RR49_01125</name>
</gene>
<keyword evidence="2" id="KW-0560">Oxidoreductase</keyword>
<dbReference type="PANTHER" id="PTHR11709">
    <property type="entry name" value="MULTI-COPPER OXIDASE"/>
    <property type="match status" value="1"/>
</dbReference>
<dbReference type="PATRIC" id="fig|400772.4.peg.1148"/>